<evidence type="ECO:0000256" key="7">
    <source>
        <dbReference type="ARBA" id="ARBA00022989"/>
    </source>
</evidence>
<keyword evidence="6 12" id="KW-0812">Transmembrane</keyword>
<accession>A0A4Q1D0K1</accession>
<dbReference type="Pfam" id="PF00999">
    <property type="entry name" value="Na_H_Exchanger"/>
    <property type="match status" value="1"/>
</dbReference>
<evidence type="ECO:0000259" key="13">
    <source>
        <dbReference type="Pfam" id="PF00999"/>
    </source>
</evidence>
<feature type="transmembrane region" description="Helical" evidence="12">
    <location>
        <begin position="317"/>
        <end position="342"/>
    </location>
</feature>
<keyword evidence="10 12" id="KW-0472">Membrane</keyword>
<feature type="transmembrane region" description="Helical" evidence="12">
    <location>
        <begin position="382"/>
        <end position="402"/>
    </location>
</feature>
<gene>
    <name evidence="14" type="ORF">ESB13_23165</name>
</gene>
<dbReference type="GO" id="GO:0051453">
    <property type="term" value="P:regulation of intracellular pH"/>
    <property type="evidence" value="ECO:0007669"/>
    <property type="project" value="TreeGrafter"/>
</dbReference>
<evidence type="ECO:0000256" key="2">
    <source>
        <dbReference type="ARBA" id="ARBA00007367"/>
    </source>
</evidence>
<evidence type="ECO:0000256" key="12">
    <source>
        <dbReference type="SAM" id="Phobius"/>
    </source>
</evidence>
<evidence type="ECO:0000313" key="14">
    <source>
        <dbReference type="EMBL" id="RXK80538.1"/>
    </source>
</evidence>
<evidence type="ECO:0000256" key="3">
    <source>
        <dbReference type="ARBA" id="ARBA00022448"/>
    </source>
</evidence>
<evidence type="ECO:0000256" key="6">
    <source>
        <dbReference type="ARBA" id="ARBA00022692"/>
    </source>
</evidence>
<name>A0A4Q1D0K1_9BACT</name>
<organism evidence="14 15">
    <name type="scientific">Filimonas effusa</name>
    <dbReference type="NCBI Taxonomy" id="2508721"/>
    <lineage>
        <taxon>Bacteria</taxon>
        <taxon>Pseudomonadati</taxon>
        <taxon>Bacteroidota</taxon>
        <taxon>Chitinophagia</taxon>
        <taxon>Chitinophagales</taxon>
        <taxon>Chitinophagaceae</taxon>
        <taxon>Filimonas</taxon>
    </lineage>
</organism>
<feature type="transmembrane region" description="Helical" evidence="12">
    <location>
        <begin position="6"/>
        <end position="22"/>
    </location>
</feature>
<feature type="transmembrane region" description="Helical" evidence="12">
    <location>
        <begin position="70"/>
        <end position="90"/>
    </location>
</feature>
<evidence type="ECO:0000256" key="5">
    <source>
        <dbReference type="ARBA" id="ARBA00022475"/>
    </source>
</evidence>
<evidence type="ECO:0000313" key="15">
    <source>
        <dbReference type="Proteomes" id="UP000290545"/>
    </source>
</evidence>
<dbReference type="OrthoDB" id="9774146at2"/>
<feature type="transmembrane region" description="Helical" evidence="12">
    <location>
        <begin position="203"/>
        <end position="223"/>
    </location>
</feature>
<dbReference type="InterPro" id="IPR006153">
    <property type="entry name" value="Cation/H_exchanger_TM"/>
</dbReference>
<feature type="transmembrane region" description="Helical" evidence="12">
    <location>
        <begin position="354"/>
        <end position="376"/>
    </location>
</feature>
<keyword evidence="8" id="KW-0915">Sodium</keyword>
<dbReference type="InterPro" id="IPR018422">
    <property type="entry name" value="Cation/H_exchanger_CPA1"/>
</dbReference>
<keyword evidence="3" id="KW-0813">Transport</keyword>
<feature type="transmembrane region" description="Helical" evidence="12">
    <location>
        <begin position="171"/>
        <end position="188"/>
    </location>
</feature>
<keyword evidence="15" id="KW-1185">Reference proteome</keyword>
<evidence type="ECO:0000256" key="10">
    <source>
        <dbReference type="ARBA" id="ARBA00023136"/>
    </source>
</evidence>
<evidence type="ECO:0000256" key="4">
    <source>
        <dbReference type="ARBA" id="ARBA00022449"/>
    </source>
</evidence>
<dbReference type="AlphaFoldDB" id="A0A4Q1D0K1"/>
<proteinExistence type="inferred from homology"/>
<dbReference type="GO" id="GO:0005886">
    <property type="term" value="C:plasma membrane"/>
    <property type="evidence" value="ECO:0007669"/>
    <property type="project" value="UniProtKB-SubCell"/>
</dbReference>
<protein>
    <submittedName>
        <fullName evidence="14">Sodium:proton antiporter</fullName>
    </submittedName>
</protein>
<evidence type="ECO:0000256" key="1">
    <source>
        <dbReference type="ARBA" id="ARBA00004651"/>
    </source>
</evidence>
<keyword evidence="7 12" id="KW-1133">Transmembrane helix</keyword>
<dbReference type="PANTHER" id="PTHR10110">
    <property type="entry name" value="SODIUM/HYDROGEN EXCHANGER"/>
    <property type="match status" value="1"/>
</dbReference>
<evidence type="ECO:0000256" key="9">
    <source>
        <dbReference type="ARBA" id="ARBA00023065"/>
    </source>
</evidence>
<reference evidence="14 15" key="1">
    <citation type="submission" date="2019-01" db="EMBL/GenBank/DDBJ databases">
        <title>Filimonas sp. strain TTM-71.</title>
        <authorList>
            <person name="Chen W.-M."/>
        </authorList>
    </citation>
    <scope>NUCLEOTIDE SEQUENCE [LARGE SCALE GENOMIC DNA]</scope>
    <source>
        <strain evidence="14 15">TTM-71</strain>
    </source>
</reference>
<dbReference type="Gene3D" id="6.10.140.1330">
    <property type="match status" value="1"/>
</dbReference>
<keyword evidence="4" id="KW-0050">Antiport</keyword>
<comment type="caution">
    <text evidence="14">The sequence shown here is derived from an EMBL/GenBank/DDBJ whole genome shotgun (WGS) entry which is preliminary data.</text>
</comment>
<comment type="subcellular location">
    <subcellularLocation>
        <location evidence="1">Cell membrane</location>
        <topology evidence="1">Multi-pass membrane protein</topology>
    </subcellularLocation>
</comment>
<keyword evidence="5" id="KW-1003">Cell membrane</keyword>
<keyword evidence="9" id="KW-0406">Ion transport</keyword>
<comment type="similarity">
    <text evidence="2">Belongs to the monovalent cation:proton antiporter 1 (CPA1) transporter (TC 2.A.36) family.</text>
</comment>
<feature type="transmembrane region" description="Helical" evidence="12">
    <location>
        <begin position="29"/>
        <end position="50"/>
    </location>
</feature>
<feature type="domain" description="Cation/H+ exchanger transmembrane" evidence="13">
    <location>
        <begin position="13"/>
        <end position="406"/>
    </location>
</feature>
<dbReference type="RefSeq" id="WP_129006400.1">
    <property type="nucleotide sequence ID" value="NZ_SDHZ01000006.1"/>
</dbReference>
<evidence type="ECO:0000256" key="8">
    <source>
        <dbReference type="ARBA" id="ARBA00023053"/>
    </source>
</evidence>
<dbReference type="Proteomes" id="UP000290545">
    <property type="component" value="Unassembled WGS sequence"/>
</dbReference>
<dbReference type="GO" id="GO:0098719">
    <property type="term" value="P:sodium ion import across plasma membrane"/>
    <property type="evidence" value="ECO:0007669"/>
    <property type="project" value="TreeGrafter"/>
</dbReference>
<feature type="transmembrane region" description="Helical" evidence="12">
    <location>
        <begin position="291"/>
        <end position="311"/>
    </location>
</feature>
<sequence length="418" mass="45831">MTISYTVSIIVVLAALIAYLNQRFLRLPNAIGVMVISISMSVVLMLSSGLFPEFFHDTIALIDSVDFDKVVIGTMLNFLLFAGTIQIRIADLRTQQLAVLLFSTVSVALSTAIVGFLLYGVVWLLKMPVTLLECCLFGALISPTDPVSVLGIIKEAKVSKSLEMKIAGESLFNDGVALVIFFSILHAIRNPQVAVTFSGVAKVFAWEALGGLALGLLLGFIGLRALKGIDHYKVEVMISLAIVVGGYSLARSIGISGPLTMVAAGIFIGNYGKSYAMSDVSRDYLDKFWELVEEILNIVLFVLIGFELLLIKRYDHYVLVGCAAVVIVLAARFISLAIPALFIRFWEKMSGRTLLFLTWGGLRGGVSIALALTLTRGLHRDLFVFVTYFVVVFSVIVQGLSIERLTSREKRRMLEQNR</sequence>
<keyword evidence="11" id="KW-0739">Sodium transport</keyword>
<feature type="transmembrane region" description="Helical" evidence="12">
    <location>
        <begin position="130"/>
        <end position="150"/>
    </location>
</feature>
<evidence type="ECO:0000256" key="11">
    <source>
        <dbReference type="ARBA" id="ARBA00023201"/>
    </source>
</evidence>
<dbReference type="EMBL" id="SDHZ01000006">
    <property type="protein sequence ID" value="RXK80538.1"/>
    <property type="molecule type" value="Genomic_DNA"/>
</dbReference>
<dbReference type="GO" id="GO:0015386">
    <property type="term" value="F:potassium:proton antiporter activity"/>
    <property type="evidence" value="ECO:0007669"/>
    <property type="project" value="TreeGrafter"/>
</dbReference>
<feature type="transmembrane region" description="Helical" evidence="12">
    <location>
        <begin position="255"/>
        <end position="271"/>
    </location>
</feature>
<dbReference type="GO" id="GO:0015385">
    <property type="term" value="F:sodium:proton antiporter activity"/>
    <property type="evidence" value="ECO:0007669"/>
    <property type="project" value="InterPro"/>
</dbReference>
<dbReference type="PANTHER" id="PTHR10110:SF195">
    <property type="entry name" value="NA(+)_H(+) ANTIPORTER NHAS2"/>
    <property type="match status" value="1"/>
</dbReference>
<feature type="transmembrane region" description="Helical" evidence="12">
    <location>
        <begin position="97"/>
        <end position="124"/>
    </location>
</feature>